<comment type="subcellular location">
    <subcellularLocation>
        <location evidence="1">Cell membrane</location>
        <topology evidence="1">Multi-pass membrane protein</topology>
    </subcellularLocation>
</comment>
<dbReference type="Gene3D" id="3.30.70.100">
    <property type="match status" value="1"/>
</dbReference>
<evidence type="ECO:0000256" key="13">
    <source>
        <dbReference type="ARBA" id="ARBA00023065"/>
    </source>
</evidence>
<keyword evidence="12 15" id="KW-1133">Transmembrane helix</keyword>
<dbReference type="InterPro" id="IPR001757">
    <property type="entry name" value="P_typ_ATPase"/>
</dbReference>
<keyword evidence="6 15" id="KW-0812">Transmembrane</keyword>
<dbReference type="InterPro" id="IPR018303">
    <property type="entry name" value="ATPase_P-typ_P_site"/>
</dbReference>
<evidence type="ECO:0000256" key="15">
    <source>
        <dbReference type="RuleBase" id="RU362081"/>
    </source>
</evidence>
<dbReference type="InterPro" id="IPR021993">
    <property type="entry name" value="ATPase-cat-bd"/>
</dbReference>
<dbReference type="SFLD" id="SFLDF00027">
    <property type="entry name" value="p-type_atpase"/>
    <property type="match status" value="1"/>
</dbReference>
<dbReference type="InterPro" id="IPR036163">
    <property type="entry name" value="HMA_dom_sf"/>
</dbReference>
<dbReference type="InterPro" id="IPR006121">
    <property type="entry name" value="HMA_dom"/>
</dbReference>
<evidence type="ECO:0000256" key="1">
    <source>
        <dbReference type="ARBA" id="ARBA00004651"/>
    </source>
</evidence>
<dbReference type="GO" id="GO:0005886">
    <property type="term" value="C:plasma membrane"/>
    <property type="evidence" value="ECO:0007669"/>
    <property type="project" value="UniProtKB-SubCell"/>
</dbReference>
<dbReference type="GO" id="GO:0016887">
    <property type="term" value="F:ATP hydrolysis activity"/>
    <property type="evidence" value="ECO:0007669"/>
    <property type="project" value="InterPro"/>
</dbReference>
<evidence type="ECO:0000259" key="16">
    <source>
        <dbReference type="PROSITE" id="PS50846"/>
    </source>
</evidence>
<dbReference type="InterPro" id="IPR044492">
    <property type="entry name" value="P_typ_ATPase_HD_dom"/>
</dbReference>
<evidence type="ECO:0000256" key="7">
    <source>
        <dbReference type="ARBA" id="ARBA00022723"/>
    </source>
</evidence>
<dbReference type="InterPro" id="IPR023214">
    <property type="entry name" value="HAD_sf"/>
</dbReference>
<dbReference type="Gene3D" id="2.70.150.10">
    <property type="entry name" value="Calcium-transporting ATPase, cytoplasmic transduction domain A"/>
    <property type="match status" value="1"/>
</dbReference>
<organism evidence="17">
    <name type="scientific">Thermohahella caldifontis</name>
    <dbReference type="NCBI Taxonomy" id="3142973"/>
    <lineage>
        <taxon>Bacteria</taxon>
        <taxon>Pseudomonadati</taxon>
        <taxon>Pseudomonadota</taxon>
        <taxon>Gammaproteobacteria</taxon>
        <taxon>Oceanospirillales</taxon>
        <taxon>Hahellaceae</taxon>
        <taxon>Thermohahella</taxon>
    </lineage>
</organism>
<keyword evidence="14 15" id="KW-0472">Membrane</keyword>
<dbReference type="InterPro" id="IPR036412">
    <property type="entry name" value="HAD-like_sf"/>
</dbReference>
<dbReference type="CDD" id="cd00371">
    <property type="entry name" value="HMA"/>
    <property type="match status" value="1"/>
</dbReference>
<dbReference type="PRINTS" id="PR00119">
    <property type="entry name" value="CATATPASE"/>
</dbReference>
<dbReference type="SFLD" id="SFLDS00003">
    <property type="entry name" value="Haloacid_Dehalogenase"/>
    <property type="match status" value="1"/>
</dbReference>
<dbReference type="NCBIfam" id="TIGR01525">
    <property type="entry name" value="ATPase-IB_hvy"/>
    <property type="match status" value="1"/>
</dbReference>
<dbReference type="GO" id="GO:0055070">
    <property type="term" value="P:copper ion homeostasis"/>
    <property type="evidence" value="ECO:0007669"/>
    <property type="project" value="TreeGrafter"/>
</dbReference>
<evidence type="ECO:0000256" key="10">
    <source>
        <dbReference type="ARBA" id="ARBA00022842"/>
    </source>
</evidence>
<dbReference type="InterPro" id="IPR023298">
    <property type="entry name" value="ATPase_P-typ_TM_dom_sf"/>
</dbReference>
<gene>
    <name evidence="17" type="ORF">AAIA72_05255</name>
</gene>
<sequence>MKSFTCDHCGGTGTATPVCEAFSDGIERKFCCHGCAAVARLIHEDGLDAFYRFRDKPLQRPELLDEGERASYQLYADPDIQIRLSRPGSSPGTREIELIIRGITCAACTWLIEQHLKKLSGVEEVWVNGTTHRALVQWHPDQITLADLLLGLRALGYEALPYSPAEAEKQAAENRRQQLFRMGLAGIGAMQNMMLAVPTYFALQPDESFYDLFRWLGLLITLPVLLYSARPFYVNALRDLRARHLTMDVPVALALTLAFGASTWVLVSGGTHTYFDSVCMFTFFLLVSKSIEQGIQHRALVTLNEVAHQPPRYIEVLDSPSRWKAVDQLVPGDHIRVPAGAAVPVDGVALSEGQIDEAMMTGEFLPREITAGEQVLAGSLVCHTALTLEVTRERDESQLAVLEQLAARAQSGKTRMVRMADRVAALFVGRLLILTVLVGAGWLWYDPTRAFDVILSLLVITCPCALSLSIPAAQSAGLASLRRAGVLIVKPDALDRLPEIRVAAFDKTGTLTHGRFSCTAIHCLAPDITENMALSHAAALEAHSSHPVARAFAGAGSDTSPPFDQVRVWPSAGVEGWLDGDCYRIGSPDFTLDDPAMVSGYGDGLPIVLSRNRQPLAVFVLSDALRDDAVDTLATLRSRHHLKTVLLTGDGSTHARQLARQLPLDEARFGLSPEDKLETVARLRRAHGPVLMVGDGLNDAPVLSGADVSVAMSEGADLAKVSADCLLLTHSLSRVTRLVDTAFRIRRTARQNIAWAIGYNVMAIPVAALGWVTPWIAALGMSLSSLVVVINASRLSRLKE</sequence>
<evidence type="ECO:0000256" key="8">
    <source>
        <dbReference type="ARBA" id="ARBA00022741"/>
    </source>
</evidence>
<keyword evidence="9 15" id="KW-0067">ATP-binding</keyword>
<dbReference type="SUPFAM" id="SSF56784">
    <property type="entry name" value="HAD-like"/>
    <property type="match status" value="1"/>
</dbReference>
<dbReference type="GO" id="GO:0043682">
    <property type="term" value="F:P-type divalent copper transporter activity"/>
    <property type="evidence" value="ECO:0007669"/>
    <property type="project" value="TreeGrafter"/>
</dbReference>
<dbReference type="Gene3D" id="3.40.1110.10">
    <property type="entry name" value="Calcium-transporting ATPase, cytoplasmic domain N"/>
    <property type="match status" value="1"/>
</dbReference>
<dbReference type="CDD" id="cd02079">
    <property type="entry name" value="P-type_ATPase_HM"/>
    <property type="match status" value="1"/>
</dbReference>
<evidence type="ECO:0000256" key="5">
    <source>
        <dbReference type="ARBA" id="ARBA00022553"/>
    </source>
</evidence>
<dbReference type="SUPFAM" id="SSF55008">
    <property type="entry name" value="HMA, heavy metal-associated domain"/>
    <property type="match status" value="1"/>
</dbReference>
<proteinExistence type="inferred from homology"/>
<keyword evidence="7 15" id="KW-0479">Metal-binding</keyword>
<evidence type="ECO:0000256" key="9">
    <source>
        <dbReference type="ARBA" id="ARBA00022840"/>
    </source>
</evidence>
<evidence type="ECO:0000256" key="2">
    <source>
        <dbReference type="ARBA" id="ARBA00006024"/>
    </source>
</evidence>
<dbReference type="PANTHER" id="PTHR43520:SF5">
    <property type="entry name" value="CATION-TRANSPORTING P-TYPE ATPASE-RELATED"/>
    <property type="match status" value="1"/>
</dbReference>
<evidence type="ECO:0000256" key="6">
    <source>
        <dbReference type="ARBA" id="ARBA00022692"/>
    </source>
</evidence>
<keyword evidence="13" id="KW-0406">Ion transport</keyword>
<dbReference type="InterPro" id="IPR008250">
    <property type="entry name" value="ATPase_P-typ_transduc_dom_A_sf"/>
</dbReference>
<dbReference type="InterPro" id="IPR023299">
    <property type="entry name" value="ATPase_P-typ_cyto_dom_N"/>
</dbReference>
<dbReference type="SUPFAM" id="SSF81665">
    <property type="entry name" value="Calcium ATPase, transmembrane domain M"/>
    <property type="match status" value="1"/>
</dbReference>
<dbReference type="SFLD" id="SFLDG00002">
    <property type="entry name" value="C1.7:_P-type_atpase_like"/>
    <property type="match status" value="1"/>
</dbReference>
<keyword evidence="10" id="KW-0460">Magnesium</keyword>
<dbReference type="Gene3D" id="3.40.50.1000">
    <property type="entry name" value="HAD superfamily/HAD-like"/>
    <property type="match status" value="1"/>
</dbReference>
<feature type="transmembrane region" description="Helical" evidence="15">
    <location>
        <begin position="179"/>
        <end position="203"/>
    </location>
</feature>
<dbReference type="Pfam" id="PF12156">
    <property type="entry name" value="ATPase-cat_bd"/>
    <property type="match status" value="1"/>
</dbReference>
<accession>A0AB39V012</accession>
<dbReference type="InterPro" id="IPR059000">
    <property type="entry name" value="ATPase_P-type_domA"/>
</dbReference>
<evidence type="ECO:0000256" key="12">
    <source>
        <dbReference type="ARBA" id="ARBA00022989"/>
    </source>
</evidence>
<dbReference type="GO" id="GO:0005507">
    <property type="term" value="F:copper ion binding"/>
    <property type="evidence" value="ECO:0007669"/>
    <property type="project" value="TreeGrafter"/>
</dbReference>
<name>A0AB39V012_9GAMM</name>
<dbReference type="Pfam" id="PF00702">
    <property type="entry name" value="Hydrolase"/>
    <property type="match status" value="1"/>
</dbReference>
<evidence type="ECO:0000256" key="4">
    <source>
        <dbReference type="ARBA" id="ARBA00022475"/>
    </source>
</evidence>
<evidence type="ECO:0000256" key="14">
    <source>
        <dbReference type="ARBA" id="ARBA00023136"/>
    </source>
</evidence>
<dbReference type="GO" id="GO:0005524">
    <property type="term" value="F:ATP binding"/>
    <property type="evidence" value="ECO:0007669"/>
    <property type="project" value="UniProtKB-UniRule"/>
</dbReference>
<keyword evidence="5" id="KW-0597">Phosphoprotein</keyword>
<dbReference type="RefSeq" id="WP_369602375.1">
    <property type="nucleotide sequence ID" value="NZ_CP154858.1"/>
</dbReference>
<evidence type="ECO:0000256" key="3">
    <source>
        <dbReference type="ARBA" id="ARBA00022448"/>
    </source>
</evidence>
<feature type="domain" description="HMA" evidence="16">
    <location>
        <begin position="94"/>
        <end position="160"/>
    </location>
</feature>
<feature type="transmembrane region" description="Helical" evidence="15">
    <location>
        <begin position="423"/>
        <end position="445"/>
    </location>
</feature>
<dbReference type="EMBL" id="CP154858">
    <property type="protein sequence ID" value="XDT73381.1"/>
    <property type="molecule type" value="Genomic_DNA"/>
</dbReference>
<dbReference type="AlphaFoldDB" id="A0AB39V012"/>
<keyword evidence="4 15" id="KW-1003">Cell membrane</keyword>
<dbReference type="PANTHER" id="PTHR43520">
    <property type="entry name" value="ATP7, ISOFORM B"/>
    <property type="match status" value="1"/>
</dbReference>
<dbReference type="NCBIfam" id="TIGR01512">
    <property type="entry name" value="ATPase-IB2_Cd"/>
    <property type="match status" value="1"/>
</dbReference>
<dbReference type="Pfam" id="PF00122">
    <property type="entry name" value="E1-E2_ATPase"/>
    <property type="match status" value="1"/>
</dbReference>
<dbReference type="KEGG" id="tcd:AAIA72_05255"/>
<feature type="transmembrane region" description="Helical" evidence="15">
    <location>
        <begin position="451"/>
        <end position="473"/>
    </location>
</feature>
<dbReference type="PROSITE" id="PS50846">
    <property type="entry name" value="HMA_2"/>
    <property type="match status" value="1"/>
</dbReference>
<dbReference type="SUPFAM" id="SSF81653">
    <property type="entry name" value="Calcium ATPase, transduction domain A"/>
    <property type="match status" value="1"/>
</dbReference>
<keyword evidence="3" id="KW-0813">Transport</keyword>
<reference evidence="17" key="1">
    <citation type="submission" date="2024-05" db="EMBL/GenBank/DDBJ databases">
        <title>Genome sequencing of novel strain.</title>
        <authorList>
            <person name="Ganbat D."/>
            <person name="Ganbat S."/>
            <person name="Lee S.-J."/>
        </authorList>
    </citation>
    <scope>NUCLEOTIDE SEQUENCE</scope>
    <source>
        <strain evidence="17">SMD15-11</strain>
    </source>
</reference>
<dbReference type="InterPro" id="IPR027256">
    <property type="entry name" value="P-typ_ATPase_IB"/>
</dbReference>
<feature type="transmembrane region" description="Helical" evidence="15">
    <location>
        <begin position="753"/>
        <end position="769"/>
    </location>
</feature>
<protein>
    <submittedName>
        <fullName evidence="17">Heavy metal translocating P-type ATPase</fullName>
    </submittedName>
</protein>
<evidence type="ECO:0000313" key="17">
    <source>
        <dbReference type="EMBL" id="XDT73381.1"/>
    </source>
</evidence>
<dbReference type="Pfam" id="PF00403">
    <property type="entry name" value="HMA"/>
    <property type="match status" value="1"/>
</dbReference>
<evidence type="ECO:0000256" key="11">
    <source>
        <dbReference type="ARBA" id="ARBA00022967"/>
    </source>
</evidence>
<dbReference type="NCBIfam" id="TIGR01511">
    <property type="entry name" value="ATPase-IB1_Cu"/>
    <property type="match status" value="1"/>
</dbReference>
<feature type="transmembrane region" description="Helical" evidence="15">
    <location>
        <begin position="215"/>
        <end position="233"/>
    </location>
</feature>
<dbReference type="PROSITE" id="PS00154">
    <property type="entry name" value="ATPASE_E1_E2"/>
    <property type="match status" value="1"/>
</dbReference>
<keyword evidence="8 15" id="KW-0547">Nucleotide-binding</keyword>
<comment type="similarity">
    <text evidence="2 15">Belongs to the cation transport ATPase (P-type) (TC 3.A.3) family. Type IB subfamily.</text>
</comment>
<dbReference type="NCBIfam" id="TIGR01494">
    <property type="entry name" value="ATPase_P-type"/>
    <property type="match status" value="1"/>
</dbReference>
<keyword evidence="11" id="KW-1278">Translocase</keyword>